<sequence length="229" mass="25814">MSIQMTLIFGTLVAEMAILTIFVLPLPHKVQDKFVLTFYKLFENQNVKIGSGFFLSLISIIFFDALRVSIPSIPSDDNIDLLSTNNFGESGLFNDHPNRGGLGAQTKNNFIINPWEARAKKFHAQRNLYITGAVLFFAVSIFTIVILLKSMVKNKEKLISIKKGQDNIDEKDSNELTLTEFELLKEELRKKETDAVTLRRQYEGLSKSYNLAADKVNAESGSINDKKSD</sequence>
<proteinExistence type="predicted"/>
<keyword evidence="2" id="KW-1185">Reference proteome</keyword>
<dbReference type="EMBL" id="BSXV01001476">
    <property type="protein sequence ID" value="GME92978.1"/>
    <property type="molecule type" value="Genomic_DNA"/>
</dbReference>
<gene>
    <name evidence="1" type="ORF">Cboi01_000296000</name>
</gene>
<comment type="caution">
    <text evidence="1">The sequence shown here is derived from an EMBL/GenBank/DDBJ whole genome shotgun (WGS) entry which is preliminary data.</text>
</comment>
<dbReference type="Proteomes" id="UP001165101">
    <property type="component" value="Unassembled WGS sequence"/>
</dbReference>
<evidence type="ECO:0000313" key="2">
    <source>
        <dbReference type="Proteomes" id="UP001165101"/>
    </source>
</evidence>
<protein>
    <submittedName>
        <fullName evidence="1">Unnamed protein product</fullName>
    </submittedName>
</protein>
<name>A0ACB5TSJ6_CANBO</name>
<evidence type="ECO:0000313" key="1">
    <source>
        <dbReference type="EMBL" id="GME92978.1"/>
    </source>
</evidence>
<reference evidence="1" key="1">
    <citation type="submission" date="2023-04" db="EMBL/GenBank/DDBJ databases">
        <title>Candida boidinii NBRC 1967.</title>
        <authorList>
            <person name="Ichikawa N."/>
            <person name="Sato H."/>
            <person name="Tonouchi N."/>
        </authorList>
    </citation>
    <scope>NUCLEOTIDE SEQUENCE</scope>
    <source>
        <strain evidence="1">NBRC 1967</strain>
    </source>
</reference>
<accession>A0ACB5TSJ6</accession>
<organism evidence="1 2">
    <name type="scientific">Candida boidinii</name>
    <name type="common">Yeast</name>
    <dbReference type="NCBI Taxonomy" id="5477"/>
    <lineage>
        <taxon>Eukaryota</taxon>
        <taxon>Fungi</taxon>
        <taxon>Dikarya</taxon>
        <taxon>Ascomycota</taxon>
        <taxon>Saccharomycotina</taxon>
        <taxon>Pichiomycetes</taxon>
        <taxon>Pichiales</taxon>
        <taxon>Pichiaceae</taxon>
        <taxon>Ogataea</taxon>
        <taxon>Ogataea/Candida clade</taxon>
    </lineage>
</organism>